<dbReference type="GO" id="GO:0003729">
    <property type="term" value="F:mRNA binding"/>
    <property type="evidence" value="ECO:0007669"/>
    <property type="project" value="TreeGrafter"/>
</dbReference>
<keyword evidence="6" id="KW-0810">Translation regulation</keyword>
<dbReference type="GO" id="GO:0006417">
    <property type="term" value="P:regulation of translation"/>
    <property type="evidence" value="ECO:0007669"/>
    <property type="project" value="UniProtKB-KW"/>
</dbReference>
<dbReference type="InterPro" id="IPR011387">
    <property type="entry name" value="TIF2A"/>
</dbReference>
<evidence type="ECO:0000313" key="9">
    <source>
        <dbReference type="EMBL" id="RHZ55362.1"/>
    </source>
</evidence>
<dbReference type="InterPro" id="IPR015943">
    <property type="entry name" value="WD40/YVTN_repeat-like_dom_sf"/>
</dbReference>
<sequence>MTSTSPPTQFTYRSFNNLVLVSGHPNYQHIQQFQDPGVKTFQYSTNNKYLGWATSESVKIIDAKTTEIVTELLKKNVVEIGFSPKGNYISTWERPVKSQDNSVHRNLIIWEVVTGKELISFTQKTQTNWNVQWTEDESFFSRMVTGEVHFYDTNRLDKGIHNKLRLEGVGDFSLSPGKSPSISIFIPEKNSAPAIVRIYSITNFNSPLSQKTFYKADKIQMKWNDLGTNLLVLTSTDVDKTNKSYYGENNLYFLSVAGNFDCRVNLDKEGPIHDVAWSPTSKEFIVIYGYMPAKATLFNHRADPIHDLGINPRNTVRYNAQGRHILYY</sequence>
<keyword evidence="4" id="KW-0853">WD repeat</keyword>
<dbReference type="GO" id="GO:0043022">
    <property type="term" value="F:ribosome binding"/>
    <property type="evidence" value="ECO:0007669"/>
    <property type="project" value="TreeGrafter"/>
</dbReference>
<evidence type="ECO:0000256" key="5">
    <source>
        <dbReference type="ARBA" id="ARBA00022737"/>
    </source>
</evidence>
<protein>
    <recommendedName>
        <fullName evidence="2">Eukaryotic translation initiation factor 2A</fullName>
    </recommendedName>
</protein>
<keyword evidence="7" id="KW-0648">Protein biosynthesis</keyword>
<dbReference type="STRING" id="1348612.A0A397GWI7"/>
<evidence type="ECO:0000256" key="6">
    <source>
        <dbReference type="ARBA" id="ARBA00022845"/>
    </source>
</evidence>
<organism evidence="9 10">
    <name type="scientific">Diversispora epigaea</name>
    <dbReference type="NCBI Taxonomy" id="1348612"/>
    <lineage>
        <taxon>Eukaryota</taxon>
        <taxon>Fungi</taxon>
        <taxon>Fungi incertae sedis</taxon>
        <taxon>Mucoromycota</taxon>
        <taxon>Glomeromycotina</taxon>
        <taxon>Glomeromycetes</taxon>
        <taxon>Diversisporales</taxon>
        <taxon>Diversisporaceae</taxon>
        <taxon>Diversispora</taxon>
    </lineage>
</organism>
<evidence type="ECO:0000256" key="7">
    <source>
        <dbReference type="ARBA" id="ARBA00022917"/>
    </source>
</evidence>
<comment type="similarity">
    <text evidence="1">Belongs to the WD repeat EIF2A family.</text>
</comment>
<dbReference type="PANTHER" id="PTHR13227">
    <property type="entry name" value="EUKARYOTIC TRANSLATION INITIATION FACTOR 2A"/>
    <property type="match status" value="1"/>
</dbReference>
<evidence type="ECO:0000259" key="8">
    <source>
        <dbReference type="Pfam" id="PF08662"/>
    </source>
</evidence>
<dbReference type="EMBL" id="PQFF01000369">
    <property type="protein sequence ID" value="RHZ55362.1"/>
    <property type="molecule type" value="Genomic_DNA"/>
</dbReference>
<dbReference type="PANTHER" id="PTHR13227:SF0">
    <property type="entry name" value="EUKARYOTIC TRANSLATION INITIATION FACTOR 2A"/>
    <property type="match status" value="1"/>
</dbReference>
<evidence type="ECO:0000313" key="10">
    <source>
        <dbReference type="Proteomes" id="UP000266861"/>
    </source>
</evidence>
<gene>
    <name evidence="9" type="ORF">Glove_416g6</name>
</gene>
<evidence type="ECO:0000256" key="2">
    <source>
        <dbReference type="ARBA" id="ARBA00013819"/>
    </source>
</evidence>
<dbReference type="GO" id="GO:0022627">
    <property type="term" value="C:cytosolic small ribosomal subunit"/>
    <property type="evidence" value="ECO:0007669"/>
    <property type="project" value="TreeGrafter"/>
</dbReference>
<reference evidence="9 10" key="1">
    <citation type="submission" date="2018-08" db="EMBL/GenBank/DDBJ databases">
        <title>Genome and evolution of the arbuscular mycorrhizal fungus Diversispora epigaea (formerly Glomus versiforme) and its bacterial endosymbionts.</title>
        <authorList>
            <person name="Sun X."/>
            <person name="Fei Z."/>
            <person name="Harrison M."/>
        </authorList>
    </citation>
    <scope>NUCLEOTIDE SEQUENCE [LARGE SCALE GENOMIC DNA]</scope>
    <source>
        <strain evidence="9 10">IT104</strain>
    </source>
</reference>
<keyword evidence="10" id="KW-1185">Reference proteome</keyword>
<evidence type="ECO:0000256" key="3">
    <source>
        <dbReference type="ARBA" id="ARBA00022540"/>
    </source>
</evidence>
<dbReference type="GO" id="GO:0000049">
    <property type="term" value="F:tRNA binding"/>
    <property type="evidence" value="ECO:0007669"/>
    <property type="project" value="TreeGrafter"/>
</dbReference>
<dbReference type="OrthoDB" id="2194683at2759"/>
<accession>A0A397GWI7</accession>
<comment type="caution">
    <text evidence="9">The sequence shown here is derived from an EMBL/GenBank/DDBJ whole genome shotgun (WGS) entry which is preliminary data.</text>
</comment>
<evidence type="ECO:0000256" key="4">
    <source>
        <dbReference type="ARBA" id="ARBA00022574"/>
    </source>
</evidence>
<feature type="domain" description="Translation initiation factor beta propellor-like" evidence="8">
    <location>
        <begin position="211"/>
        <end position="326"/>
    </location>
</feature>
<keyword evidence="3" id="KW-0396">Initiation factor</keyword>
<dbReference type="Pfam" id="PF08662">
    <property type="entry name" value="eIF2A"/>
    <property type="match status" value="1"/>
</dbReference>
<dbReference type="SUPFAM" id="SSF82171">
    <property type="entry name" value="DPP6 N-terminal domain-like"/>
    <property type="match status" value="1"/>
</dbReference>
<dbReference type="GO" id="GO:0003743">
    <property type="term" value="F:translation initiation factor activity"/>
    <property type="evidence" value="ECO:0007669"/>
    <property type="project" value="UniProtKB-KW"/>
</dbReference>
<name>A0A397GWI7_9GLOM</name>
<dbReference type="InterPro" id="IPR013979">
    <property type="entry name" value="TIF_beta_prop-like"/>
</dbReference>
<evidence type="ECO:0000256" key="1">
    <source>
        <dbReference type="ARBA" id="ARBA00009573"/>
    </source>
</evidence>
<keyword evidence="5" id="KW-0677">Repeat</keyword>
<dbReference type="AlphaFoldDB" id="A0A397GWI7"/>
<dbReference type="Proteomes" id="UP000266861">
    <property type="component" value="Unassembled WGS sequence"/>
</dbReference>
<dbReference type="Gene3D" id="2.130.10.10">
    <property type="entry name" value="YVTN repeat-like/Quinoprotein amine dehydrogenase"/>
    <property type="match status" value="1"/>
</dbReference>
<proteinExistence type="inferred from homology"/>